<accession>A0A7W5A0A4</accession>
<dbReference type="FunFam" id="1.10.10.10:FF:000001">
    <property type="entry name" value="LysR family transcriptional regulator"/>
    <property type="match status" value="1"/>
</dbReference>
<keyword evidence="7" id="KW-1185">Reference proteome</keyword>
<reference evidence="6 7" key="1">
    <citation type="submission" date="2020-08" db="EMBL/GenBank/DDBJ databases">
        <title>Genomic Encyclopedia of Type Strains, Phase III (KMG-III): the genomes of soil and plant-associated and newly described type strains.</title>
        <authorList>
            <person name="Whitman W."/>
        </authorList>
    </citation>
    <scope>NUCLEOTIDE SEQUENCE [LARGE SCALE GENOMIC DNA]</scope>
    <source>
        <strain evidence="6 7">CECT 3237</strain>
    </source>
</reference>
<feature type="domain" description="HTH lysR-type" evidence="5">
    <location>
        <begin position="1"/>
        <end position="58"/>
    </location>
</feature>
<evidence type="ECO:0000256" key="1">
    <source>
        <dbReference type="ARBA" id="ARBA00009437"/>
    </source>
</evidence>
<dbReference type="InterPro" id="IPR000847">
    <property type="entry name" value="LysR_HTH_N"/>
</dbReference>
<evidence type="ECO:0000259" key="5">
    <source>
        <dbReference type="PROSITE" id="PS50931"/>
    </source>
</evidence>
<dbReference type="Pfam" id="PF00126">
    <property type="entry name" value="HTH_1"/>
    <property type="match status" value="1"/>
</dbReference>
<evidence type="ECO:0000313" key="7">
    <source>
        <dbReference type="Proteomes" id="UP000572907"/>
    </source>
</evidence>
<evidence type="ECO:0000256" key="2">
    <source>
        <dbReference type="ARBA" id="ARBA00023015"/>
    </source>
</evidence>
<dbReference type="GO" id="GO:0003677">
    <property type="term" value="F:DNA binding"/>
    <property type="evidence" value="ECO:0007669"/>
    <property type="project" value="UniProtKB-KW"/>
</dbReference>
<dbReference type="EMBL" id="JACHXE010000015">
    <property type="protein sequence ID" value="MBB3081651.1"/>
    <property type="molecule type" value="Genomic_DNA"/>
</dbReference>
<dbReference type="SUPFAM" id="SSF46785">
    <property type="entry name" value="Winged helix' DNA-binding domain"/>
    <property type="match status" value="1"/>
</dbReference>
<dbReference type="Gene3D" id="3.40.190.10">
    <property type="entry name" value="Periplasmic binding protein-like II"/>
    <property type="match status" value="2"/>
</dbReference>
<dbReference type="PANTHER" id="PTHR30346:SF0">
    <property type="entry name" value="HCA OPERON TRANSCRIPTIONAL ACTIVATOR HCAR"/>
    <property type="match status" value="1"/>
</dbReference>
<gene>
    <name evidence="6" type="ORF">FHS41_008209</name>
</gene>
<name>A0A7W5A0A4_9ACTN</name>
<dbReference type="PROSITE" id="PS50931">
    <property type="entry name" value="HTH_LYSR"/>
    <property type="match status" value="1"/>
</dbReference>
<dbReference type="AlphaFoldDB" id="A0A7W5A0A4"/>
<dbReference type="InterPro" id="IPR036388">
    <property type="entry name" value="WH-like_DNA-bd_sf"/>
</dbReference>
<dbReference type="Proteomes" id="UP000572907">
    <property type="component" value="Unassembled WGS sequence"/>
</dbReference>
<evidence type="ECO:0000256" key="3">
    <source>
        <dbReference type="ARBA" id="ARBA00023125"/>
    </source>
</evidence>
<dbReference type="Pfam" id="PF03466">
    <property type="entry name" value="LysR_substrate"/>
    <property type="match status" value="1"/>
</dbReference>
<dbReference type="InterPro" id="IPR036390">
    <property type="entry name" value="WH_DNA-bd_sf"/>
</dbReference>
<dbReference type="CDD" id="cd08414">
    <property type="entry name" value="PBP2_LTTR_aromatics_like"/>
    <property type="match status" value="1"/>
</dbReference>
<keyword evidence="4" id="KW-0804">Transcription</keyword>
<keyword evidence="3 6" id="KW-0238">DNA-binding</keyword>
<dbReference type="GO" id="GO:0003700">
    <property type="term" value="F:DNA-binding transcription factor activity"/>
    <property type="evidence" value="ECO:0007669"/>
    <property type="project" value="InterPro"/>
</dbReference>
<sequence length="306" mass="33636">MELRDIEIFLTLAEELHFGRTAERLHITASRVSHAIKKQERRIGAPLFERTSRTVSLTAVGDRLYQSLRPAYRQIVDGIDEVAAAARTSGGRLTLGTMGPQGWMIHDIMGRFQASHPGVQLVHRDLNPVDPLTPLRSGEIDVAHLWLPVRETDIVIGPITHTSPVVLAVAITHPYADRDSVCLEDYGDLTFVAPQSPVPASMEEAFQPFRTPSGRLVARGPVVANWDDQLKAVAAGQAVIACPAESARFYPWPNLVYLPVRDAPPCRWAFAWHTANNNPLIRALTAATNPDAPHQDPAQGERDLPG</sequence>
<evidence type="ECO:0000313" key="6">
    <source>
        <dbReference type="EMBL" id="MBB3081651.1"/>
    </source>
</evidence>
<protein>
    <submittedName>
        <fullName evidence="6">DNA-binding transcriptional LysR family regulator</fullName>
    </submittedName>
</protein>
<comment type="caution">
    <text evidence="6">The sequence shown here is derived from an EMBL/GenBank/DDBJ whole genome shotgun (WGS) entry which is preliminary data.</text>
</comment>
<comment type="similarity">
    <text evidence="1">Belongs to the LysR transcriptional regulatory family.</text>
</comment>
<dbReference type="RefSeq" id="WP_184599748.1">
    <property type="nucleotide sequence ID" value="NZ_BMUP01000015.1"/>
</dbReference>
<proteinExistence type="inferred from homology"/>
<organism evidence="6 7">
    <name type="scientific">Streptomyces violarus</name>
    <dbReference type="NCBI Taxonomy" id="67380"/>
    <lineage>
        <taxon>Bacteria</taxon>
        <taxon>Bacillati</taxon>
        <taxon>Actinomycetota</taxon>
        <taxon>Actinomycetes</taxon>
        <taxon>Kitasatosporales</taxon>
        <taxon>Streptomycetaceae</taxon>
        <taxon>Streptomyces</taxon>
    </lineage>
</organism>
<dbReference type="Gene3D" id="1.10.10.10">
    <property type="entry name" value="Winged helix-like DNA-binding domain superfamily/Winged helix DNA-binding domain"/>
    <property type="match status" value="1"/>
</dbReference>
<dbReference type="InterPro" id="IPR005119">
    <property type="entry name" value="LysR_subst-bd"/>
</dbReference>
<evidence type="ECO:0000256" key="4">
    <source>
        <dbReference type="ARBA" id="ARBA00023163"/>
    </source>
</evidence>
<dbReference type="GO" id="GO:0032993">
    <property type="term" value="C:protein-DNA complex"/>
    <property type="evidence" value="ECO:0007669"/>
    <property type="project" value="TreeGrafter"/>
</dbReference>
<dbReference type="SUPFAM" id="SSF53850">
    <property type="entry name" value="Periplasmic binding protein-like II"/>
    <property type="match status" value="1"/>
</dbReference>
<dbReference type="PANTHER" id="PTHR30346">
    <property type="entry name" value="TRANSCRIPTIONAL DUAL REGULATOR HCAR-RELATED"/>
    <property type="match status" value="1"/>
</dbReference>
<keyword evidence="2" id="KW-0805">Transcription regulation</keyword>